<proteinExistence type="predicted"/>
<evidence type="ECO:0000313" key="2">
    <source>
        <dbReference type="Proteomes" id="UP001177140"/>
    </source>
</evidence>
<dbReference type="InterPro" id="IPR037500">
    <property type="entry name" value="Msp1"/>
</dbReference>
<dbReference type="GO" id="GO:0007140">
    <property type="term" value="P:male meiotic nuclear division"/>
    <property type="evidence" value="ECO:0007669"/>
    <property type="project" value="TreeGrafter"/>
</dbReference>
<evidence type="ECO:0000313" key="1">
    <source>
        <dbReference type="EMBL" id="MCL7024568.1"/>
    </source>
</evidence>
<protein>
    <submittedName>
        <fullName evidence="1">Uncharacterized protein</fullName>
    </submittedName>
</protein>
<reference evidence="1" key="1">
    <citation type="submission" date="2022-03" db="EMBL/GenBank/DDBJ databases">
        <title>A functionally conserved STORR gene fusion in Papaver species that diverged 16.8 million years ago.</title>
        <authorList>
            <person name="Catania T."/>
        </authorList>
    </citation>
    <scope>NUCLEOTIDE SEQUENCE</scope>
    <source>
        <strain evidence="1">S-191538</strain>
    </source>
</reference>
<dbReference type="Proteomes" id="UP001177140">
    <property type="component" value="Unassembled WGS sequence"/>
</dbReference>
<accession>A0AA41S1C3</accession>
<organism evidence="1 2">
    <name type="scientific">Papaver nudicaule</name>
    <name type="common">Iceland poppy</name>
    <dbReference type="NCBI Taxonomy" id="74823"/>
    <lineage>
        <taxon>Eukaryota</taxon>
        <taxon>Viridiplantae</taxon>
        <taxon>Streptophyta</taxon>
        <taxon>Embryophyta</taxon>
        <taxon>Tracheophyta</taxon>
        <taxon>Spermatophyta</taxon>
        <taxon>Magnoliopsida</taxon>
        <taxon>Ranunculales</taxon>
        <taxon>Papaveraceae</taxon>
        <taxon>Papaveroideae</taxon>
        <taxon>Papaver</taxon>
    </lineage>
</organism>
<sequence>RLVERKKRPCASIRPKQDVELHAEDQIEQLSTSADFLVEQCKTLAPATADTSFTNWSHQAVDLILGII</sequence>
<keyword evidence="2" id="KW-1185">Reference proteome</keyword>
<comment type="caution">
    <text evidence="1">The sequence shown here is derived from an EMBL/GenBank/DDBJ whole genome shotgun (WGS) entry which is preliminary data.</text>
</comment>
<dbReference type="AlphaFoldDB" id="A0AA41S1C3"/>
<gene>
    <name evidence="1" type="ORF">MKW94_004974</name>
</gene>
<dbReference type="GO" id="GO:0042138">
    <property type="term" value="P:meiotic DNA double-strand break formation"/>
    <property type="evidence" value="ECO:0007669"/>
    <property type="project" value="InterPro"/>
</dbReference>
<dbReference type="GO" id="GO:0007059">
    <property type="term" value="P:chromosome segregation"/>
    <property type="evidence" value="ECO:0007669"/>
    <property type="project" value="TreeGrafter"/>
</dbReference>
<dbReference type="EMBL" id="JAJJMA010035982">
    <property type="protein sequence ID" value="MCL7024568.1"/>
    <property type="molecule type" value="Genomic_DNA"/>
</dbReference>
<name>A0AA41S1C3_PAPNU</name>
<dbReference type="GO" id="GO:0000212">
    <property type="term" value="P:meiotic spindle organization"/>
    <property type="evidence" value="ECO:0007669"/>
    <property type="project" value="InterPro"/>
</dbReference>
<dbReference type="PANTHER" id="PTHR35768:SF1">
    <property type="entry name" value="PROTEIN MULTIPOLAR SPINDLE 1"/>
    <property type="match status" value="1"/>
</dbReference>
<feature type="non-terminal residue" evidence="1">
    <location>
        <position position="1"/>
    </location>
</feature>
<dbReference type="PANTHER" id="PTHR35768">
    <property type="entry name" value="PROTEIN MULTIPOLAR SPINDLE 1"/>
    <property type="match status" value="1"/>
</dbReference>